<dbReference type="RefSeq" id="WP_044905036.1">
    <property type="nucleotide sequence ID" value="NZ_JQIF01000039.1"/>
</dbReference>
<dbReference type="EMBL" id="JQIF01000039">
    <property type="protein sequence ID" value="KGJ53485.1"/>
    <property type="molecule type" value="Genomic_DNA"/>
</dbReference>
<feature type="domain" description="GGDEF" evidence="2">
    <location>
        <begin position="286"/>
        <end position="432"/>
    </location>
</feature>
<organism evidence="3 4">
    <name type="scientific">Clostridium innocuum</name>
    <dbReference type="NCBI Taxonomy" id="1522"/>
    <lineage>
        <taxon>Bacteria</taxon>
        <taxon>Bacillati</taxon>
        <taxon>Bacillota</taxon>
        <taxon>Clostridia</taxon>
        <taxon>Eubacteriales</taxon>
        <taxon>Clostridiaceae</taxon>
        <taxon>Clostridium</taxon>
    </lineage>
</organism>
<protein>
    <recommendedName>
        <fullName evidence="2">GGDEF domain-containing protein</fullName>
    </recommendedName>
</protein>
<dbReference type="InterPro" id="IPR000160">
    <property type="entry name" value="GGDEF_dom"/>
</dbReference>
<evidence type="ECO:0000256" key="1">
    <source>
        <dbReference type="SAM" id="Phobius"/>
    </source>
</evidence>
<proteinExistence type="predicted"/>
<dbReference type="Pfam" id="PF00990">
    <property type="entry name" value="GGDEF"/>
    <property type="match status" value="1"/>
</dbReference>
<gene>
    <name evidence="3" type="ORF">CIAN88_08665</name>
</gene>
<accession>A0A099I702</accession>
<keyword evidence="1" id="KW-0812">Transmembrane</keyword>
<feature type="transmembrane region" description="Helical" evidence="1">
    <location>
        <begin position="251"/>
        <end position="272"/>
    </location>
</feature>
<keyword evidence="1" id="KW-1133">Transmembrane helix</keyword>
<evidence type="ECO:0000259" key="2">
    <source>
        <dbReference type="Pfam" id="PF00990"/>
    </source>
</evidence>
<dbReference type="InterPro" id="IPR029787">
    <property type="entry name" value="Nucleotide_cyclase"/>
</dbReference>
<name>A0A099I702_CLOIN</name>
<dbReference type="SUPFAM" id="SSF55073">
    <property type="entry name" value="Nucleotide cyclase"/>
    <property type="match status" value="1"/>
</dbReference>
<comment type="caution">
    <text evidence="3">The sequence shown here is derived from an EMBL/GenBank/DDBJ whole genome shotgun (WGS) entry which is preliminary data.</text>
</comment>
<evidence type="ECO:0000313" key="4">
    <source>
        <dbReference type="Proteomes" id="UP000030008"/>
    </source>
</evidence>
<dbReference type="AlphaFoldDB" id="A0A099I702"/>
<sequence length="438" mass="50318">MRRMSLKRKLPVLLLVILVLGLSLHTGKSIQAALISKRRQAAETVIELFGKHLIQQLEAENFASKLMFALNTKEKTNLTLFEEKAAKLQKDHAEIRFLSYFEQDTLQAIYPREKYKSAIGMKLHDVSYSYTLAKVIKDGVIAGPETLSSTKEEVFLFIEPLYENNQYKGEIIAAVDSAYLIKAMNLEYLQKRGYEYELWRVNALGEKKTVVRVSDPSVDFSEAVKLEVSLPATWNLSILPENGWLPYSVKLAINGICLLNALLILALIYLALRVHVQKKQLIRESYTDADSGLLTREGFFYFMKRAKQMQEDKEVSVLYIQLYNFYKLRKNCSMEEMQAYLQIIQQGVQEHLPVGSIAARLSEEEFVITIFEDTRSEKAMEAIEDFILQLFWKKKIQGKKVFVEPKSAIVRCVAKKTDAEELLKLASMRLNALYDLHS</sequence>
<reference evidence="3 4" key="1">
    <citation type="submission" date="2014-08" db="EMBL/GenBank/DDBJ databases">
        <title>Clostridium innocuum, an unnegligible vancomycin-resistant pathogen causing extra-intestinal infections.</title>
        <authorList>
            <person name="Feng Y."/>
            <person name="Chiu C.-H."/>
        </authorList>
    </citation>
    <scope>NUCLEOTIDE SEQUENCE [LARGE SCALE GENOMIC DNA]</scope>
    <source>
        <strain evidence="3 4">AN88</strain>
    </source>
</reference>
<dbReference type="InterPro" id="IPR043128">
    <property type="entry name" value="Rev_trsase/Diguanyl_cyclase"/>
</dbReference>
<dbReference type="Gene3D" id="3.30.70.270">
    <property type="match status" value="1"/>
</dbReference>
<keyword evidence="1" id="KW-0472">Membrane</keyword>
<dbReference type="Proteomes" id="UP000030008">
    <property type="component" value="Unassembled WGS sequence"/>
</dbReference>
<evidence type="ECO:0000313" key="3">
    <source>
        <dbReference type="EMBL" id="KGJ53485.1"/>
    </source>
</evidence>